<evidence type="ECO:0000256" key="7">
    <source>
        <dbReference type="ARBA" id="ARBA00023012"/>
    </source>
</evidence>
<dbReference type="GO" id="GO:0016036">
    <property type="term" value="P:cellular response to phosphate starvation"/>
    <property type="evidence" value="ECO:0007669"/>
    <property type="project" value="TreeGrafter"/>
</dbReference>
<gene>
    <name evidence="10" type="ORF">EBB54_28540</name>
</gene>
<proteinExistence type="predicted"/>
<dbReference type="SUPFAM" id="SSF47384">
    <property type="entry name" value="Homodimeric domain of signal transducing histidine kinase"/>
    <property type="match status" value="1"/>
</dbReference>
<dbReference type="SUPFAM" id="SSF55874">
    <property type="entry name" value="ATPase domain of HSP90 chaperone/DNA topoisomerase II/histidine kinase"/>
    <property type="match status" value="1"/>
</dbReference>
<dbReference type="EMBL" id="RHJS01000002">
    <property type="protein sequence ID" value="RRK34847.1"/>
    <property type="molecule type" value="Genomic_DNA"/>
</dbReference>
<dbReference type="InterPro" id="IPR050351">
    <property type="entry name" value="BphY/WalK/GraS-like"/>
</dbReference>
<comment type="subcellular location">
    <subcellularLocation>
        <location evidence="2">Membrane</location>
    </subcellularLocation>
</comment>
<dbReference type="InterPro" id="IPR003661">
    <property type="entry name" value="HisK_dim/P_dom"/>
</dbReference>
<dbReference type="PROSITE" id="PS50109">
    <property type="entry name" value="HIS_KIN"/>
    <property type="match status" value="1"/>
</dbReference>
<evidence type="ECO:0000256" key="8">
    <source>
        <dbReference type="SAM" id="Coils"/>
    </source>
</evidence>
<keyword evidence="6 10" id="KW-0418">Kinase</keyword>
<protein>
    <recommendedName>
        <fullName evidence="3">histidine kinase</fullName>
        <ecNumber evidence="3">2.7.13.3</ecNumber>
    </recommendedName>
</protein>
<dbReference type="SMART" id="SM00388">
    <property type="entry name" value="HisKA"/>
    <property type="match status" value="1"/>
</dbReference>
<evidence type="ECO:0000256" key="3">
    <source>
        <dbReference type="ARBA" id="ARBA00012438"/>
    </source>
</evidence>
<dbReference type="InterPro" id="IPR003594">
    <property type="entry name" value="HATPase_dom"/>
</dbReference>
<accession>A0A3R8R9B2</accession>
<name>A0A3R8R9B2_9FIRM</name>
<feature type="coiled-coil region" evidence="8">
    <location>
        <begin position="19"/>
        <end position="79"/>
    </location>
</feature>
<evidence type="ECO:0000259" key="9">
    <source>
        <dbReference type="PROSITE" id="PS50109"/>
    </source>
</evidence>
<dbReference type="PANTHER" id="PTHR45453:SF1">
    <property type="entry name" value="PHOSPHATE REGULON SENSOR PROTEIN PHOR"/>
    <property type="match status" value="1"/>
</dbReference>
<dbReference type="GO" id="GO:0004721">
    <property type="term" value="F:phosphoprotein phosphatase activity"/>
    <property type="evidence" value="ECO:0007669"/>
    <property type="project" value="TreeGrafter"/>
</dbReference>
<dbReference type="SMART" id="SM00387">
    <property type="entry name" value="HATPase_c"/>
    <property type="match status" value="1"/>
</dbReference>
<evidence type="ECO:0000256" key="1">
    <source>
        <dbReference type="ARBA" id="ARBA00000085"/>
    </source>
</evidence>
<dbReference type="PRINTS" id="PR00344">
    <property type="entry name" value="BCTRLSENSOR"/>
</dbReference>
<dbReference type="InterPro" id="IPR036097">
    <property type="entry name" value="HisK_dim/P_sf"/>
</dbReference>
<dbReference type="InterPro" id="IPR004358">
    <property type="entry name" value="Sig_transdc_His_kin-like_C"/>
</dbReference>
<evidence type="ECO:0000313" key="11">
    <source>
        <dbReference type="Proteomes" id="UP000274920"/>
    </source>
</evidence>
<dbReference type="CDD" id="cd00082">
    <property type="entry name" value="HisKA"/>
    <property type="match status" value="1"/>
</dbReference>
<dbReference type="RefSeq" id="WP_125130043.1">
    <property type="nucleotide sequence ID" value="NZ_RHJS01000002.1"/>
</dbReference>
<dbReference type="PANTHER" id="PTHR45453">
    <property type="entry name" value="PHOSPHATE REGULON SENSOR PROTEIN PHOR"/>
    <property type="match status" value="1"/>
</dbReference>
<dbReference type="Proteomes" id="UP000274920">
    <property type="component" value="Unassembled WGS sequence"/>
</dbReference>
<evidence type="ECO:0000256" key="4">
    <source>
        <dbReference type="ARBA" id="ARBA00022553"/>
    </source>
</evidence>
<comment type="catalytic activity">
    <reaction evidence="1">
        <text>ATP + protein L-histidine = ADP + protein N-phospho-L-histidine.</text>
        <dbReference type="EC" id="2.7.13.3"/>
    </reaction>
</comment>
<feature type="domain" description="Histidine kinase" evidence="9">
    <location>
        <begin position="89"/>
        <end position="290"/>
    </location>
</feature>
<sequence>MEIFLAFAVCLALYFGMRYALLKRSIREINKELGEITQRIEENRILKLYAPQRELEDLLVSLNHLLEQVRAERISYEKRELEFQRQLGDISHDLRTPLTAIQGYLRLIDQERLGSEEREYLEVALRRSAHLKHLISQFYEFSTLLSGNYSMELRQVDLGRMCREQILGYYGQLEAAGIKVQVQIPQTPVCIRADENALSRIIDNLLQNALRYAGRRLVIQVREGETAALICANDAKNLTGEDVRQMFRRFYTGDRARSQGGTGLGLAISRQLAEQMGGSMTAECRKPEGVQEEESNDVWLVLKTVFPCETL</sequence>
<evidence type="ECO:0000256" key="6">
    <source>
        <dbReference type="ARBA" id="ARBA00022777"/>
    </source>
</evidence>
<dbReference type="InterPro" id="IPR036890">
    <property type="entry name" value="HATPase_C_sf"/>
</dbReference>
<reference evidence="10" key="1">
    <citation type="submission" date="2018-10" db="EMBL/GenBank/DDBJ databases">
        <title>Schaedlerella arabinophila gen. nov. sp. nov., isolated from the mouse intestinal tract and comparative analysis with the genome of the closely related altered Schaedler flora strain ASF502.</title>
        <authorList>
            <person name="Miyake S."/>
            <person name="Soh M."/>
            <person name="Seedorf H."/>
        </authorList>
    </citation>
    <scope>NUCLEOTIDE SEQUENCE [LARGE SCALE GENOMIC DNA]</scope>
    <source>
        <strain evidence="10">DSM 106076</strain>
    </source>
</reference>
<dbReference type="GO" id="GO:0005886">
    <property type="term" value="C:plasma membrane"/>
    <property type="evidence" value="ECO:0007669"/>
    <property type="project" value="TreeGrafter"/>
</dbReference>
<comment type="caution">
    <text evidence="10">The sequence shown here is derived from an EMBL/GenBank/DDBJ whole genome shotgun (WGS) entry which is preliminary data.</text>
</comment>
<keyword evidence="11" id="KW-1185">Reference proteome</keyword>
<evidence type="ECO:0000256" key="5">
    <source>
        <dbReference type="ARBA" id="ARBA00022679"/>
    </source>
</evidence>
<evidence type="ECO:0000313" key="10">
    <source>
        <dbReference type="EMBL" id="RRK34847.1"/>
    </source>
</evidence>
<dbReference type="Pfam" id="PF02518">
    <property type="entry name" value="HATPase_c"/>
    <property type="match status" value="1"/>
</dbReference>
<dbReference type="CDD" id="cd00075">
    <property type="entry name" value="HATPase"/>
    <property type="match status" value="1"/>
</dbReference>
<keyword evidence="4" id="KW-0597">Phosphoprotein</keyword>
<keyword evidence="8" id="KW-0175">Coiled coil</keyword>
<evidence type="ECO:0000256" key="2">
    <source>
        <dbReference type="ARBA" id="ARBA00004370"/>
    </source>
</evidence>
<dbReference type="EC" id="2.7.13.3" evidence="3"/>
<dbReference type="Pfam" id="PF00512">
    <property type="entry name" value="HisKA"/>
    <property type="match status" value="1"/>
</dbReference>
<dbReference type="GO" id="GO:0000155">
    <property type="term" value="F:phosphorelay sensor kinase activity"/>
    <property type="evidence" value="ECO:0007669"/>
    <property type="project" value="InterPro"/>
</dbReference>
<dbReference type="AlphaFoldDB" id="A0A3R8R9B2"/>
<dbReference type="Gene3D" id="1.10.287.130">
    <property type="match status" value="1"/>
</dbReference>
<organism evidence="10 11">
    <name type="scientific">Schaedlerella arabinosiphila</name>
    <dbReference type="NCBI Taxonomy" id="2044587"/>
    <lineage>
        <taxon>Bacteria</taxon>
        <taxon>Bacillati</taxon>
        <taxon>Bacillota</taxon>
        <taxon>Clostridia</taxon>
        <taxon>Lachnospirales</taxon>
        <taxon>Lachnospiraceae</taxon>
        <taxon>Schaedlerella</taxon>
    </lineage>
</organism>
<dbReference type="InterPro" id="IPR005467">
    <property type="entry name" value="His_kinase_dom"/>
</dbReference>
<dbReference type="Gene3D" id="3.30.565.10">
    <property type="entry name" value="Histidine kinase-like ATPase, C-terminal domain"/>
    <property type="match status" value="1"/>
</dbReference>
<keyword evidence="5" id="KW-0808">Transferase</keyword>
<keyword evidence="7" id="KW-0902">Two-component regulatory system</keyword>